<evidence type="ECO:0000313" key="4">
    <source>
        <dbReference type="Proteomes" id="UP000061010"/>
    </source>
</evidence>
<evidence type="ECO:0000256" key="1">
    <source>
        <dbReference type="SAM" id="MobiDB-lite"/>
    </source>
</evidence>
<keyword evidence="2" id="KW-0732">Signal</keyword>
<evidence type="ECO:0000313" key="3">
    <source>
        <dbReference type="EMBL" id="ALJ27620.1"/>
    </source>
</evidence>
<feature type="chain" id="PRO_5006588545" description="Lipoprotein" evidence="2">
    <location>
        <begin position="21"/>
        <end position="267"/>
    </location>
</feature>
<name>A0A0S1AXY3_9GAMM</name>
<organism evidence="3 4">
    <name type="scientific">Stenotrophomonas acidaminiphila</name>
    <dbReference type="NCBI Taxonomy" id="128780"/>
    <lineage>
        <taxon>Bacteria</taxon>
        <taxon>Pseudomonadati</taxon>
        <taxon>Pseudomonadota</taxon>
        <taxon>Gammaproteobacteria</taxon>
        <taxon>Lysobacterales</taxon>
        <taxon>Lysobacteraceae</taxon>
        <taxon>Stenotrophomonas</taxon>
    </lineage>
</organism>
<reference evidence="3 4" key="1">
    <citation type="journal article" date="2015" name="Genome Announc.">
        <title>Complete Genome Sequencing of Stenotrophomonas acidaminiphila ZAC14D2_NAIMI4_2, a Multidrug-Resistant Strain Isolated from Sediments of a Polluted River in Mexico, Uncovers New Antibiotic Resistance Genes and a Novel Class-II Lasso Peptide Biosynthesis Gene Cluster.</title>
        <authorList>
            <person name="Vinuesa P."/>
            <person name="Ochoa-Sanchez L.E."/>
        </authorList>
    </citation>
    <scope>NUCLEOTIDE SEQUENCE [LARGE SCALE GENOMIC DNA]</scope>
    <source>
        <strain evidence="3 4">ZAC14D2_NAIMI4_2</strain>
    </source>
</reference>
<keyword evidence="4" id="KW-1185">Reference proteome</keyword>
<evidence type="ECO:0000256" key="2">
    <source>
        <dbReference type="SAM" id="SignalP"/>
    </source>
</evidence>
<dbReference type="KEGG" id="sacz:AOT14_12090"/>
<dbReference type="PATRIC" id="fig|128780.6.peg.1213"/>
<sequence precursor="true">MIRYRAVALLCGLLACAGCAADIPSDRDTLAVAGPLVSLQAETLALPPGSPQLPALLADPQGWQPEPGAEGVERSSARGDFDAGGWLRTMVFSWDGSRGWEVHMAYGEGKRPPPATVRIWLRAPQGSGQPDWPMGEGTVRYAGATRTLSYKGRRPGIEGREDFERSLTLGASNRVELEESTSVAPDGAPVHKRRQVLARDAQGHPLDDAELLEGAEYRVSNHYFLPDGRGNPRRIVRLYRAAGAAQDAPVLRAEVILRTLRYQDETR</sequence>
<accession>A0A0S1AXY3</accession>
<dbReference type="RefSeq" id="WP_226050111.1">
    <property type="nucleotide sequence ID" value="NZ_JAJTTN010000007.1"/>
</dbReference>
<dbReference type="EMBL" id="CP012900">
    <property type="protein sequence ID" value="ALJ27620.1"/>
    <property type="molecule type" value="Genomic_DNA"/>
</dbReference>
<gene>
    <name evidence="3" type="ORF">AOT14_12090</name>
</gene>
<proteinExistence type="predicted"/>
<evidence type="ECO:0008006" key="5">
    <source>
        <dbReference type="Google" id="ProtNLM"/>
    </source>
</evidence>
<feature type="signal peptide" evidence="2">
    <location>
        <begin position="1"/>
        <end position="20"/>
    </location>
</feature>
<dbReference type="AlphaFoldDB" id="A0A0S1AXY3"/>
<dbReference type="Proteomes" id="UP000061010">
    <property type="component" value="Chromosome"/>
</dbReference>
<protein>
    <recommendedName>
        <fullName evidence="5">Lipoprotein</fullName>
    </recommendedName>
</protein>
<dbReference type="PROSITE" id="PS51257">
    <property type="entry name" value="PROKAR_LIPOPROTEIN"/>
    <property type="match status" value="1"/>
</dbReference>
<feature type="region of interest" description="Disordered" evidence="1">
    <location>
        <begin position="57"/>
        <end position="77"/>
    </location>
</feature>